<keyword evidence="1" id="KW-1133">Transmembrane helix</keyword>
<keyword evidence="3" id="KW-1185">Reference proteome</keyword>
<sequence>MTPSIWTYVLIFLGPAIGLVLLIDQVWIFFARKRANLEAILSIGKGVRMMIITFFVGAVMVLCTAAVVVVEEVQALRDLFAGTSFTKSVKVTSPGEDRGYYYRFKAGLAYKGEPLDFDIVVGCNVRVTTSRDNDQTVEVGVAPMLYGLKMKDGRGVVVRAPEACQGETTENGKVPVSLLPLVVTYENADQPWLGLAYASEDAYASPISELKFFGATISKATREEWQDWRRTEAPKNFVTYELLGINRKNIWDHPHWKPGYRAMPSKCRGFSWVVLPEPVREAIRPYWPASKPQYWYPNGDAQRALRGVGNFDGYYDRRKQGMLFDGHPLYSYFGLPPNMPEVKFLSKNSAVGALYPARSDVSFNRLDGSGELSAEVKAKSRKSWADANIDPQLKGFAYCDLVDNIVGTPSAVSYVQLLDSRVNGEPISEEAVPPYHEWQFVFAFERDEYVFFSRTYPLVSLFGGL</sequence>
<dbReference type="EMBL" id="VKHP01000058">
    <property type="protein sequence ID" value="NEU97435.1"/>
    <property type="molecule type" value="Genomic_DNA"/>
</dbReference>
<evidence type="ECO:0000313" key="3">
    <source>
        <dbReference type="Proteomes" id="UP000468531"/>
    </source>
</evidence>
<feature type="transmembrane region" description="Helical" evidence="1">
    <location>
        <begin position="6"/>
        <end position="30"/>
    </location>
</feature>
<dbReference type="RefSeq" id="WP_163154861.1">
    <property type="nucleotide sequence ID" value="NZ_VKHP01000058.1"/>
</dbReference>
<gene>
    <name evidence="2" type="ORF">FNJ47_16720</name>
</gene>
<proteinExistence type="predicted"/>
<evidence type="ECO:0000313" key="2">
    <source>
        <dbReference type="EMBL" id="NEU97435.1"/>
    </source>
</evidence>
<reference evidence="2 3" key="1">
    <citation type="journal article" date="2020" name="Arch. Microbiol.">
        <title>Bradyrhizobium uaiense sp. nov., a new highly efficient cowpea symbiont.</title>
        <authorList>
            <person name="Cabral Michel D."/>
            <person name="Azarias Guimaraes A."/>
            <person name="Martins da Costa E."/>
            <person name="Soares de Carvalho T."/>
            <person name="Balsanelli E."/>
            <person name="Willems A."/>
            <person name="Maltempi de Souza E."/>
            <person name="de Souza Moreira F.M."/>
        </authorList>
    </citation>
    <scope>NUCLEOTIDE SEQUENCE [LARGE SCALE GENOMIC DNA]</scope>
    <source>
        <strain evidence="2 3">UFLA 03-164</strain>
    </source>
</reference>
<keyword evidence="1" id="KW-0812">Transmembrane</keyword>
<name>A0A6P1BGB2_9BRAD</name>
<dbReference type="Proteomes" id="UP000468531">
    <property type="component" value="Unassembled WGS sequence"/>
</dbReference>
<protein>
    <submittedName>
        <fullName evidence="2">Uncharacterized protein</fullName>
    </submittedName>
</protein>
<accession>A0A6P1BGB2</accession>
<feature type="transmembrane region" description="Helical" evidence="1">
    <location>
        <begin position="51"/>
        <end position="70"/>
    </location>
</feature>
<keyword evidence="1" id="KW-0472">Membrane</keyword>
<comment type="caution">
    <text evidence="2">The sequence shown here is derived from an EMBL/GenBank/DDBJ whole genome shotgun (WGS) entry which is preliminary data.</text>
</comment>
<dbReference type="AlphaFoldDB" id="A0A6P1BGB2"/>
<organism evidence="2 3">
    <name type="scientific">Bradyrhizobium uaiense</name>
    <dbReference type="NCBI Taxonomy" id="2594946"/>
    <lineage>
        <taxon>Bacteria</taxon>
        <taxon>Pseudomonadati</taxon>
        <taxon>Pseudomonadota</taxon>
        <taxon>Alphaproteobacteria</taxon>
        <taxon>Hyphomicrobiales</taxon>
        <taxon>Nitrobacteraceae</taxon>
        <taxon>Bradyrhizobium</taxon>
    </lineage>
</organism>
<evidence type="ECO:0000256" key="1">
    <source>
        <dbReference type="SAM" id="Phobius"/>
    </source>
</evidence>